<reference evidence="2 3" key="1">
    <citation type="submission" date="2017-08" db="EMBL/GenBank/DDBJ databases">
        <title>The whole genome shortgun sequences of strain Leeuwenhoekiella nanhaiensis G18 from the South China Sea.</title>
        <authorList>
            <person name="Liu Q."/>
        </authorList>
    </citation>
    <scope>NUCLEOTIDE SEQUENCE [LARGE SCALE GENOMIC DNA]</scope>
    <source>
        <strain evidence="2 3">G18</strain>
    </source>
</reference>
<proteinExistence type="predicted"/>
<dbReference type="AlphaFoldDB" id="A0A2G1VSK9"/>
<dbReference type="EMBL" id="NQXA01000003">
    <property type="protein sequence ID" value="PHQ29731.1"/>
    <property type="molecule type" value="Genomic_DNA"/>
</dbReference>
<dbReference type="Proteomes" id="UP000229433">
    <property type="component" value="Unassembled WGS sequence"/>
</dbReference>
<accession>A0A2G1VSK9</accession>
<evidence type="ECO:0000256" key="1">
    <source>
        <dbReference type="SAM" id="SignalP"/>
    </source>
</evidence>
<keyword evidence="1" id="KW-0732">Signal</keyword>
<comment type="caution">
    <text evidence="2">The sequence shown here is derived from an EMBL/GenBank/DDBJ whole genome shotgun (WGS) entry which is preliminary data.</text>
</comment>
<protein>
    <recommendedName>
        <fullName evidence="4">Lipocalin-like domain-containing protein</fullName>
    </recommendedName>
</protein>
<sequence length="138" mass="15424">MKKTVFSLLLVISAFSSFSQDVSGTWVWDSDNDENSLELILSTESKLDLLGSYCAVFQKGNKVDCNDSTEAPNIYLRQSGPNTFEGTFRSSFSNTSGQLKLISLDSDKLQLEVISEPSGEYYLPKSVFLERVSKIDRE</sequence>
<evidence type="ECO:0000313" key="2">
    <source>
        <dbReference type="EMBL" id="PHQ29731.1"/>
    </source>
</evidence>
<dbReference type="OrthoDB" id="1448841at2"/>
<evidence type="ECO:0000313" key="3">
    <source>
        <dbReference type="Proteomes" id="UP000229433"/>
    </source>
</evidence>
<dbReference type="RefSeq" id="WP_099645571.1">
    <property type="nucleotide sequence ID" value="NZ_KZ319289.1"/>
</dbReference>
<feature type="chain" id="PRO_5013692946" description="Lipocalin-like domain-containing protein" evidence="1">
    <location>
        <begin position="20"/>
        <end position="138"/>
    </location>
</feature>
<organism evidence="2 3">
    <name type="scientific">Leeuwenhoekiella nanhaiensis</name>
    <dbReference type="NCBI Taxonomy" id="1655491"/>
    <lineage>
        <taxon>Bacteria</taxon>
        <taxon>Pseudomonadati</taxon>
        <taxon>Bacteroidota</taxon>
        <taxon>Flavobacteriia</taxon>
        <taxon>Flavobacteriales</taxon>
        <taxon>Flavobacteriaceae</taxon>
        <taxon>Leeuwenhoekiella</taxon>
    </lineage>
</organism>
<gene>
    <name evidence="2" type="ORF">CJ305_07080</name>
</gene>
<feature type="signal peptide" evidence="1">
    <location>
        <begin position="1"/>
        <end position="19"/>
    </location>
</feature>
<keyword evidence="3" id="KW-1185">Reference proteome</keyword>
<name>A0A2G1VSK9_9FLAO</name>
<evidence type="ECO:0008006" key="4">
    <source>
        <dbReference type="Google" id="ProtNLM"/>
    </source>
</evidence>